<dbReference type="Gene3D" id="3.40.50.300">
    <property type="entry name" value="P-loop containing nucleotide triphosphate hydrolases"/>
    <property type="match status" value="1"/>
</dbReference>
<dbReference type="EMBL" id="HBKR01004749">
    <property type="protein sequence ID" value="CAE2279096.1"/>
    <property type="molecule type" value="Transcribed_RNA"/>
</dbReference>
<proteinExistence type="inferred from homology"/>
<dbReference type="GO" id="GO:0003924">
    <property type="term" value="F:GTPase activity"/>
    <property type="evidence" value="ECO:0007669"/>
    <property type="project" value="InterPro"/>
</dbReference>
<organism evidence="4">
    <name type="scientific">Paramoeba aestuarina</name>
    <dbReference type="NCBI Taxonomy" id="180227"/>
    <lineage>
        <taxon>Eukaryota</taxon>
        <taxon>Amoebozoa</taxon>
        <taxon>Discosea</taxon>
        <taxon>Flabellinia</taxon>
        <taxon>Dactylopodida</taxon>
        <taxon>Paramoebidae</taxon>
        <taxon>Paramoeba</taxon>
    </lineage>
</organism>
<dbReference type="InterPro" id="IPR001806">
    <property type="entry name" value="Small_GTPase"/>
</dbReference>
<evidence type="ECO:0000313" key="4">
    <source>
        <dbReference type="EMBL" id="CAE2279096.1"/>
    </source>
</evidence>
<evidence type="ECO:0000256" key="2">
    <source>
        <dbReference type="ARBA" id="ARBA00022741"/>
    </source>
</evidence>
<dbReference type="AlphaFoldDB" id="A0A7S4ND41"/>
<dbReference type="GO" id="GO:0016020">
    <property type="term" value="C:membrane"/>
    <property type="evidence" value="ECO:0007669"/>
    <property type="project" value="InterPro"/>
</dbReference>
<keyword evidence="2" id="KW-0547">Nucleotide-binding</keyword>
<comment type="similarity">
    <text evidence="1">Belongs to the small GTPase superfamily. Rab family.</text>
</comment>
<dbReference type="NCBIfam" id="TIGR00231">
    <property type="entry name" value="small_GTP"/>
    <property type="match status" value="1"/>
</dbReference>
<evidence type="ECO:0000256" key="1">
    <source>
        <dbReference type="ARBA" id="ARBA00006270"/>
    </source>
</evidence>
<name>A0A7S4ND41_9EUKA</name>
<evidence type="ECO:0000256" key="3">
    <source>
        <dbReference type="ARBA" id="ARBA00023134"/>
    </source>
</evidence>
<dbReference type="GO" id="GO:0007165">
    <property type="term" value="P:signal transduction"/>
    <property type="evidence" value="ECO:0007669"/>
    <property type="project" value="InterPro"/>
</dbReference>
<dbReference type="FunFam" id="3.40.50.300:FF:001447">
    <property type="entry name" value="Ras-related protein Rab-1B"/>
    <property type="match status" value="1"/>
</dbReference>
<dbReference type="SMART" id="SM00173">
    <property type="entry name" value="RAS"/>
    <property type="match status" value="1"/>
</dbReference>
<dbReference type="PANTHER" id="PTHR24070">
    <property type="entry name" value="RAS, DI-RAS, AND RHEB FAMILY MEMBERS OF SMALL GTPASE SUPERFAMILY"/>
    <property type="match status" value="1"/>
</dbReference>
<keyword evidence="3" id="KW-0342">GTP-binding</keyword>
<protein>
    <recommendedName>
        <fullName evidence="5">Small monomeric GTPase</fullName>
    </recommendedName>
</protein>
<dbReference type="SMART" id="SM00175">
    <property type="entry name" value="RAB"/>
    <property type="match status" value="1"/>
</dbReference>
<dbReference type="Pfam" id="PF00071">
    <property type="entry name" value="Ras"/>
    <property type="match status" value="1"/>
</dbReference>
<dbReference type="InterPro" id="IPR020849">
    <property type="entry name" value="Small_GTPase_Ras-type"/>
</dbReference>
<gene>
    <name evidence="4" type="ORF">NAES01612_LOCUS3192</name>
</gene>
<sequence length="203" mass="23240">MGNKQSKKQKFSYGPQFVEMKEGRAKLLMFGAGGVGKTAVTERYILDDYTDEWDCPTVEDSYVKELSVDGEDHVLEILDTGGQEEFAALEDQWIRDADLFVVMYAISNLESYEIAEKKIEKIKLFKHDKYCPKGVLLVGNKKDEEEYRQVTTETAREKAQIEGISFAEVSAKTGEGVFEMFHDLVRVARDPSYWNKNVKRAVR</sequence>
<dbReference type="InterPro" id="IPR005225">
    <property type="entry name" value="Small_GTP-bd"/>
</dbReference>
<dbReference type="SMART" id="SM00174">
    <property type="entry name" value="RHO"/>
    <property type="match status" value="1"/>
</dbReference>
<dbReference type="PROSITE" id="PS51421">
    <property type="entry name" value="RAS"/>
    <property type="match status" value="1"/>
</dbReference>
<dbReference type="SUPFAM" id="SSF52540">
    <property type="entry name" value="P-loop containing nucleoside triphosphate hydrolases"/>
    <property type="match status" value="1"/>
</dbReference>
<accession>A0A7S4ND41</accession>
<reference evidence="4" key="1">
    <citation type="submission" date="2021-01" db="EMBL/GenBank/DDBJ databases">
        <authorList>
            <person name="Corre E."/>
            <person name="Pelletier E."/>
            <person name="Niang G."/>
            <person name="Scheremetjew M."/>
            <person name="Finn R."/>
            <person name="Kale V."/>
            <person name="Holt S."/>
            <person name="Cochrane G."/>
            <person name="Meng A."/>
            <person name="Brown T."/>
            <person name="Cohen L."/>
        </authorList>
    </citation>
    <scope>NUCLEOTIDE SEQUENCE</scope>
    <source>
        <strain evidence="4">SoJaBio B1-5/56/2</strain>
    </source>
</reference>
<dbReference type="PROSITE" id="PS51419">
    <property type="entry name" value="RAB"/>
    <property type="match status" value="1"/>
</dbReference>
<dbReference type="GO" id="GO:0005525">
    <property type="term" value="F:GTP binding"/>
    <property type="evidence" value="ECO:0007669"/>
    <property type="project" value="UniProtKB-KW"/>
</dbReference>
<evidence type="ECO:0008006" key="5">
    <source>
        <dbReference type="Google" id="ProtNLM"/>
    </source>
</evidence>
<dbReference type="PRINTS" id="PR00449">
    <property type="entry name" value="RASTRNSFRMNG"/>
</dbReference>
<dbReference type="InterPro" id="IPR027417">
    <property type="entry name" value="P-loop_NTPase"/>
</dbReference>